<dbReference type="EMBL" id="VTWH01000002">
    <property type="protein sequence ID" value="KAA0971085.1"/>
    <property type="molecule type" value="Genomic_DNA"/>
</dbReference>
<accession>A0A5B0DZ02</accession>
<evidence type="ECO:0000256" key="1">
    <source>
        <dbReference type="ARBA" id="ARBA00022612"/>
    </source>
</evidence>
<evidence type="ECO:0000313" key="4">
    <source>
        <dbReference type="Proteomes" id="UP000324738"/>
    </source>
</evidence>
<organism evidence="3 4">
    <name type="scientific">Aureimonas fodinaquatilis</name>
    <dbReference type="NCBI Taxonomy" id="2565783"/>
    <lineage>
        <taxon>Bacteria</taxon>
        <taxon>Pseudomonadati</taxon>
        <taxon>Pseudomonadota</taxon>
        <taxon>Alphaproteobacteria</taxon>
        <taxon>Hyphomicrobiales</taxon>
        <taxon>Aurantimonadaceae</taxon>
        <taxon>Aureimonas</taxon>
    </lineage>
</organism>
<reference evidence="3 4" key="1">
    <citation type="submission" date="2019-08" db="EMBL/GenBank/DDBJ databases">
        <title>Aureimonas fodiniaquatilis sp. nov., isolated from a coal mine wastewater.</title>
        <authorList>
            <person name="Kim W."/>
        </authorList>
    </citation>
    <scope>NUCLEOTIDE SEQUENCE [LARGE SCALE GENOMIC DNA]</scope>
    <source>
        <strain evidence="3 4">CAU 1482</strain>
    </source>
</reference>
<sequence length="513" mass="57959">MMTLPIMPFQAARELLRRRRGRRSLIGFSKAVDIPGKPENEDEDCEEFLEVESGIATHHRLLMQEVQTCVDTPNGRLMVFMPPGSAKSTYVSVLTPPFVMGRKPGFRVIGASYASDLARKLGRRCRAIVRQSAYRTTFGTALSSESAAADEWALKNGSEYMAGGILSGITGNRADLVLIDDPVKGRQDAESLAVRKKTMDAYQDDLMTRLLPGGSVIIVQTRWHEDDLAGAILPQGYDGQSGAIECRDGQTWRVVCLQARAERGDDPLGRKPGEYLWPEWFGREHWRQFEQNPRTWASLFQQRPSPDNGDIFQREWVQYYDTLPQGCRFYGGSDYAVSDEGDFTVHVVLAIDRDGNLYIHDLWRGKGEPDKWIEPLLDLVELHNPLCWAEEAGQINKSIGPFLRRRMAERKVFFQRRQEASTTDKVARARSFQGQMASGKVFFRRGTEWQADLISELMVFPNGRHDDQVDAITKTTQMLDRMRGAPDSQAANTMRNAFAARNAFAPRKAGTRL</sequence>
<dbReference type="Pfam" id="PF17289">
    <property type="entry name" value="Terminase_6C"/>
    <property type="match status" value="1"/>
</dbReference>
<dbReference type="InterPro" id="IPR035421">
    <property type="entry name" value="Terminase_6C"/>
</dbReference>
<dbReference type="Proteomes" id="UP000324738">
    <property type="component" value="Unassembled WGS sequence"/>
</dbReference>
<gene>
    <name evidence="3" type="primary">terL</name>
    <name evidence="3" type="ORF">FPY71_11610</name>
</gene>
<dbReference type="RefSeq" id="WP_149300396.1">
    <property type="nucleotide sequence ID" value="NZ_VTWH01000002.1"/>
</dbReference>
<name>A0A5B0DZ02_9HYPH</name>
<protein>
    <submittedName>
        <fullName evidence="3">Phage terminase large subunit</fullName>
    </submittedName>
</protein>
<keyword evidence="1" id="KW-1188">Viral release from host cell</keyword>
<dbReference type="Pfam" id="PF03237">
    <property type="entry name" value="Terminase_6N"/>
    <property type="match status" value="1"/>
</dbReference>
<dbReference type="Gene3D" id="3.30.420.240">
    <property type="match status" value="1"/>
</dbReference>
<dbReference type="NCBIfam" id="TIGR01630">
    <property type="entry name" value="psiM2_ORF9"/>
    <property type="match status" value="1"/>
</dbReference>
<evidence type="ECO:0000259" key="2">
    <source>
        <dbReference type="Pfam" id="PF17289"/>
    </source>
</evidence>
<feature type="domain" description="Terminase large subunit gp17-like C-terminal" evidence="2">
    <location>
        <begin position="332"/>
        <end position="474"/>
    </location>
</feature>
<comment type="caution">
    <text evidence="3">The sequence shown here is derived from an EMBL/GenBank/DDBJ whole genome shotgun (WGS) entry which is preliminary data.</text>
</comment>
<dbReference type="OrthoDB" id="9771580at2"/>
<dbReference type="InterPro" id="IPR006517">
    <property type="entry name" value="Phage_terminase_lsu-like_C"/>
</dbReference>
<dbReference type="AlphaFoldDB" id="A0A5B0DZ02"/>
<keyword evidence="4" id="KW-1185">Reference proteome</keyword>
<proteinExistence type="predicted"/>
<evidence type="ECO:0000313" key="3">
    <source>
        <dbReference type="EMBL" id="KAA0971085.1"/>
    </source>
</evidence>